<evidence type="ECO:0000313" key="9">
    <source>
        <dbReference type="Proteomes" id="UP000292302"/>
    </source>
</evidence>
<evidence type="ECO:0000256" key="3">
    <source>
        <dbReference type="ARBA" id="ARBA00022448"/>
    </source>
</evidence>
<comment type="caution">
    <text evidence="8">The sequence shown here is derived from an EMBL/GenBank/DDBJ whole genome shotgun (WGS) entry which is preliminary data.</text>
</comment>
<dbReference type="OrthoDB" id="9793175at2"/>
<evidence type="ECO:0000256" key="1">
    <source>
        <dbReference type="ARBA" id="ARBA00004196"/>
    </source>
</evidence>
<feature type="signal peptide" evidence="6">
    <location>
        <begin position="1"/>
        <end position="30"/>
    </location>
</feature>
<dbReference type="GO" id="GO:1901678">
    <property type="term" value="P:iron coordination entity transport"/>
    <property type="evidence" value="ECO:0007669"/>
    <property type="project" value="UniProtKB-ARBA"/>
</dbReference>
<dbReference type="Pfam" id="PF01497">
    <property type="entry name" value="Peripla_BP_2"/>
    <property type="match status" value="1"/>
</dbReference>
<evidence type="ECO:0000256" key="5">
    <source>
        <dbReference type="ARBA" id="ARBA00022729"/>
    </source>
</evidence>
<keyword evidence="4" id="KW-0408">Iron</keyword>
<evidence type="ECO:0000256" key="6">
    <source>
        <dbReference type="SAM" id="SignalP"/>
    </source>
</evidence>
<feature type="domain" description="Fe/B12 periplasmic-binding" evidence="7">
    <location>
        <begin position="52"/>
        <end position="311"/>
    </location>
</feature>
<keyword evidence="4" id="KW-0410">Iron transport</keyword>
<feature type="chain" id="PRO_5020271938" evidence="6">
    <location>
        <begin position="31"/>
        <end position="311"/>
    </location>
</feature>
<dbReference type="Gene3D" id="3.40.50.1980">
    <property type="entry name" value="Nitrogenase molybdenum iron protein domain"/>
    <property type="match status" value="2"/>
</dbReference>
<dbReference type="CDD" id="cd01146">
    <property type="entry name" value="FhuD"/>
    <property type="match status" value="1"/>
</dbReference>
<dbReference type="PANTHER" id="PTHR30532:SF1">
    <property type="entry name" value="IRON(3+)-HYDROXAMATE-BINDING PROTEIN FHUD"/>
    <property type="match status" value="1"/>
</dbReference>
<dbReference type="SUPFAM" id="SSF53807">
    <property type="entry name" value="Helical backbone' metal receptor"/>
    <property type="match status" value="1"/>
</dbReference>
<gene>
    <name evidence="8" type="ORF">DNK06_16785</name>
</gene>
<proteinExistence type="inferred from homology"/>
<keyword evidence="3" id="KW-0813">Transport</keyword>
<organism evidence="8 9">
    <name type="scientific">Phytopseudomonas daroniae</name>
    <dbReference type="NCBI Taxonomy" id="2487519"/>
    <lineage>
        <taxon>Bacteria</taxon>
        <taxon>Pseudomonadati</taxon>
        <taxon>Pseudomonadota</taxon>
        <taxon>Gammaproteobacteria</taxon>
        <taxon>Pseudomonadales</taxon>
        <taxon>Pseudomonadaceae</taxon>
        <taxon>Phytopseudomonas</taxon>
    </lineage>
</organism>
<dbReference type="InterPro" id="IPR051313">
    <property type="entry name" value="Bact_iron-sidero_bind"/>
</dbReference>
<keyword evidence="5 6" id="KW-0732">Signal</keyword>
<comment type="subcellular location">
    <subcellularLocation>
        <location evidence="1">Cell envelope</location>
    </subcellularLocation>
</comment>
<dbReference type="RefSeq" id="WP_131181143.1">
    <property type="nucleotide sequence ID" value="NZ_QJUI01000014.1"/>
</dbReference>
<keyword evidence="4" id="KW-0406">Ion transport</keyword>
<reference evidence="8 9" key="1">
    <citation type="submission" date="2018-06" db="EMBL/GenBank/DDBJ databases">
        <title>Three novel Pseudomonas species isolated from symptomatic oak.</title>
        <authorList>
            <person name="Bueno-Gonzalez V."/>
            <person name="Brady C."/>
        </authorList>
    </citation>
    <scope>NUCLEOTIDE SEQUENCE [LARGE SCALE GENOMIC DNA]</scope>
    <source>
        <strain evidence="8 9">P9A</strain>
    </source>
</reference>
<sequence length="311" mass="32728">MNFTISTCTRRLARTLAVAGLISLAPLGLAVAESRTIDTAFGEVELQGTPQRVITLGENPLDVALSLGVQPLGSVATRGGNDVSAYLKDKAGAIRVVGTARETNLESVFALQPDLILASPELDKDQYQKLSLMAPTIVPKGNSFQDWRVNVELYGQALGKGAEAKAAIAAIDQRIDALKGKVEPGQVASVVRWNPQGPGVMSSHLFVGQLLAQLGFKSTAMAEALTTKPHSDALSLENLSRIDGDWLFLATLNPDGAKALEQARQQPAFARLKAVSSGHAVSVDGQIWSSGSGPLAAQVILDDVEKALTGQ</sequence>
<evidence type="ECO:0000256" key="2">
    <source>
        <dbReference type="ARBA" id="ARBA00008814"/>
    </source>
</evidence>
<protein>
    <submittedName>
        <fullName evidence="8">ABC transporter substrate-binding protein</fullName>
    </submittedName>
</protein>
<evidence type="ECO:0000313" key="8">
    <source>
        <dbReference type="EMBL" id="TBU76537.1"/>
    </source>
</evidence>
<dbReference type="AlphaFoldDB" id="A0A4Q9QJ07"/>
<accession>A0A4Q9QJ07</accession>
<name>A0A4Q9QJ07_9GAMM</name>
<comment type="similarity">
    <text evidence="2">Belongs to the bacterial solute-binding protein 8 family.</text>
</comment>
<dbReference type="EMBL" id="QJUI01000014">
    <property type="protein sequence ID" value="TBU76537.1"/>
    <property type="molecule type" value="Genomic_DNA"/>
</dbReference>
<dbReference type="InterPro" id="IPR002491">
    <property type="entry name" value="ABC_transptr_periplasmic_BD"/>
</dbReference>
<dbReference type="PANTHER" id="PTHR30532">
    <property type="entry name" value="IRON III DICITRATE-BINDING PERIPLASMIC PROTEIN"/>
    <property type="match status" value="1"/>
</dbReference>
<evidence type="ECO:0000259" key="7">
    <source>
        <dbReference type="PROSITE" id="PS50983"/>
    </source>
</evidence>
<dbReference type="GO" id="GO:0030288">
    <property type="term" value="C:outer membrane-bounded periplasmic space"/>
    <property type="evidence" value="ECO:0007669"/>
    <property type="project" value="TreeGrafter"/>
</dbReference>
<evidence type="ECO:0000256" key="4">
    <source>
        <dbReference type="ARBA" id="ARBA00022496"/>
    </source>
</evidence>
<dbReference type="PROSITE" id="PS50983">
    <property type="entry name" value="FE_B12_PBP"/>
    <property type="match status" value="1"/>
</dbReference>
<keyword evidence="9" id="KW-1185">Reference proteome</keyword>
<dbReference type="Proteomes" id="UP000292302">
    <property type="component" value="Unassembled WGS sequence"/>
</dbReference>